<dbReference type="SUPFAM" id="SSF82051">
    <property type="entry name" value="Obg GTP-binding protein N-terminal domain"/>
    <property type="match status" value="1"/>
</dbReference>
<dbReference type="NCBIfam" id="NF008955">
    <property type="entry name" value="PRK12297.1"/>
    <property type="match status" value="1"/>
</dbReference>
<dbReference type="InterPro" id="IPR045086">
    <property type="entry name" value="OBG_GTPase"/>
</dbReference>
<name>A0A382DQ17_9ZZZZ</name>
<sequence>MKFIDEATIEIYAGAGGDGCSSFRREKFVPRGGPDGGDGGRGGDVVLVADNAVNTLAQFRYTRSFSATDGRAGAGRNRTGGSGEECRIRVPVGTLVFDSSTREKIVDLNRSGAYFTVAAGGRGGAGNARFKSSINRAPRRTVPGSAGDQRSLRLELQVLAEVGLLGLPNSGKSTFLRAVSGARPKVADYPFTTLHPELGVVQLGLESSFVIADVPGLIEGASSGVGLGVQFLKHLRRTRLLLHLVDVGSVGGPEPVDGVRVLEKELTVFDKALSDRPRWLLLNKIDLVSEARIDRLKTEIIDRLGWTDRVYTTSGINRAGCQAVIQDAWKWLKEEEVRNE</sequence>
<feature type="domain" description="OBG-type G" evidence="4">
    <location>
        <begin position="160"/>
        <end position="333"/>
    </location>
</feature>
<dbReference type="Pfam" id="PF01926">
    <property type="entry name" value="MMR_HSR1"/>
    <property type="match status" value="1"/>
</dbReference>
<gene>
    <name evidence="6" type="ORF">METZ01_LOCUS192928</name>
</gene>
<comment type="similarity">
    <text evidence="1">Belongs to the TRAFAC class OBG-HflX-like GTPase superfamily. OBG GTPase family.</text>
</comment>
<dbReference type="Gene3D" id="2.70.210.12">
    <property type="entry name" value="GTP1/OBG domain"/>
    <property type="match status" value="1"/>
</dbReference>
<protein>
    <recommendedName>
        <fullName evidence="7">OBG-type G domain-containing protein</fullName>
    </recommendedName>
</protein>
<dbReference type="NCBIfam" id="NF008956">
    <property type="entry name" value="PRK12299.1"/>
    <property type="match status" value="1"/>
</dbReference>
<dbReference type="PROSITE" id="PS51883">
    <property type="entry name" value="OBG"/>
    <property type="match status" value="1"/>
</dbReference>
<dbReference type="CDD" id="cd01898">
    <property type="entry name" value="Obg"/>
    <property type="match status" value="1"/>
</dbReference>
<evidence type="ECO:0008006" key="7">
    <source>
        <dbReference type="Google" id="ProtNLM"/>
    </source>
</evidence>
<reference evidence="6" key="1">
    <citation type="submission" date="2018-05" db="EMBL/GenBank/DDBJ databases">
        <authorList>
            <person name="Lanie J.A."/>
            <person name="Ng W.-L."/>
            <person name="Kazmierczak K.M."/>
            <person name="Andrzejewski T.M."/>
            <person name="Davidsen T.M."/>
            <person name="Wayne K.J."/>
            <person name="Tettelin H."/>
            <person name="Glass J.I."/>
            <person name="Rusch D."/>
            <person name="Podicherti R."/>
            <person name="Tsui H.-C.T."/>
            <person name="Winkler M.E."/>
        </authorList>
    </citation>
    <scope>NUCLEOTIDE SEQUENCE</scope>
</reference>
<dbReference type="PRINTS" id="PR00326">
    <property type="entry name" value="GTP1OBG"/>
</dbReference>
<evidence type="ECO:0000256" key="2">
    <source>
        <dbReference type="ARBA" id="ARBA00022741"/>
    </source>
</evidence>
<evidence type="ECO:0000256" key="3">
    <source>
        <dbReference type="ARBA" id="ARBA00023134"/>
    </source>
</evidence>
<evidence type="ECO:0000259" key="5">
    <source>
        <dbReference type="PROSITE" id="PS51883"/>
    </source>
</evidence>
<dbReference type="InterPro" id="IPR014100">
    <property type="entry name" value="GTP-bd_Obg/CgtA"/>
</dbReference>
<dbReference type="NCBIfam" id="TIGR02729">
    <property type="entry name" value="Obg_CgtA"/>
    <property type="match status" value="1"/>
</dbReference>
<evidence type="ECO:0000256" key="1">
    <source>
        <dbReference type="ARBA" id="ARBA00007699"/>
    </source>
</evidence>
<dbReference type="PANTHER" id="PTHR11702">
    <property type="entry name" value="DEVELOPMENTALLY REGULATED GTP-BINDING PROTEIN-RELATED"/>
    <property type="match status" value="1"/>
</dbReference>
<dbReference type="Pfam" id="PF01018">
    <property type="entry name" value="GTP1_OBG"/>
    <property type="match status" value="1"/>
</dbReference>
<dbReference type="InterPro" id="IPR006169">
    <property type="entry name" value="GTP1_OBG_dom"/>
</dbReference>
<keyword evidence="3" id="KW-0342">GTP-binding</keyword>
<dbReference type="FunFam" id="2.70.210.12:FF:000001">
    <property type="entry name" value="GTPase Obg"/>
    <property type="match status" value="1"/>
</dbReference>
<dbReference type="GO" id="GO:0003924">
    <property type="term" value="F:GTPase activity"/>
    <property type="evidence" value="ECO:0007669"/>
    <property type="project" value="InterPro"/>
</dbReference>
<evidence type="ECO:0000313" key="6">
    <source>
        <dbReference type="EMBL" id="SVB40074.1"/>
    </source>
</evidence>
<dbReference type="EMBL" id="UINC01040341">
    <property type="protein sequence ID" value="SVB40074.1"/>
    <property type="molecule type" value="Genomic_DNA"/>
</dbReference>
<dbReference type="PROSITE" id="PS51710">
    <property type="entry name" value="G_OBG"/>
    <property type="match status" value="1"/>
</dbReference>
<dbReference type="PANTHER" id="PTHR11702:SF31">
    <property type="entry name" value="MITOCHONDRIAL RIBOSOME-ASSOCIATED GTPASE 2"/>
    <property type="match status" value="1"/>
</dbReference>
<dbReference type="InterPro" id="IPR036726">
    <property type="entry name" value="GTP1_OBG_dom_sf"/>
</dbReference>
<accession>A0A382DQ17</accession>
<organism evidence="6">
    <name type="scientific">marine metagenome</name>
    <dbReference type="NCBI Taxonomy" id="408172"/>
    <lineage>
        <taxon>unclassified sequences</taxon>
        <taxon>metagenomes</taxon>
        <taxon>ecological metagenomes</taxon>
    </lineage>
</organism>
<feature type="non-terminal residue" evidence="6">
    <location>
        <position position="340"/>
    </location>
</feature>
<dbReference type="InterPro" id="IPR031167">
    <property type="entry name" value="G_OBG"/>
</dbReference>
<dbReference type="PROSITE" id="PS00905">
    <property type="entry name" value="GTP1_OBG"/>
    <property type="match status" value="1"/>
</dbReference>
<proteinExistence type="inferred from homology"/>
<dbReference type="GO" id="GO:0000287">
    <property type="term" value="F:magnesium ion binding"/>
    <property type="evidence" value="ECO:0007669"/>
    <property type="project" value="InterPro"/>
</dbReference>
<dbReference type="HAMAP" id="MF_01454">
    <property type="entry name" value="GTPase_Obg"/>
    <property type="match status" value="1"/>
</dbReference>
<feature type="domain" description="Obg" evidence="5">
    <location>
        <begin position="1"/>
        <end position="159"/>
    </location>
</feature>
<dbReference type="SUPFAM" id="SSF52540">
    <property type="entry name" value="P-loop containing nucleoside triphosphate hydrolases"/>
    <property type="match status" value="1"/>
</dbReference>
<evidence type="ECO:0000259" key="4">
    <source>
        <dbReference type="PROSITE" id="PS51710"/>
    </source>
</evidence>
<dbReference type="GO" id="GO:0005525">
    <property type="term" value="F:GTP binding"/>
    <property type="evidence" value="ECO:0007669"/>
    <property type="project" value="UniProtKB-KW"/>
</dbReference>
<dbReference type="InterPro" id="IPR027417">
    <property type="entry name" value="P-loop_NTPase"/>
</dbReference>
<keyword evidence="2" id="KW-0547">Nucleotide-binding</keyword>
<dbReference type="InterPro" id="IPR006074">
    <property type="entry name" value="GTP1-OBG_CS"/>
</dbReference>
<dbReference type="Gene3D" id="3.40.50.300">
    <property type="entry name" value="P-loop containing nucleotide triphosphate hydrolases"/>
    <property type="match status" value="1"/>
</dbReference>
<dbReference type="PIRSF" id="PIRSF002401">
    <property type="entry name" value="GTP_bd_Obg/CgtA"/>
    <property type="match status" value="1"/>
</dbReference>
<dbReference type="AlphaFoldDB" id="A0A382DQ17"/>
<dbReference type="InterPro" id="IPR006073">
    <property type="entry name" value="GTP-bd"/>
</dbReference>